<keyword evidence="3" id="KW-1185">Reference proteome</keyword>
<sequence>MGLFRVGTDGLEDTVPLPDLLPPRPSDRASAHRARSLSAEATPPCAPMMDVLWSSWDVTSPPDLAVLRESVYWLSCAVPLPMTEPLSSLGSVQLGLFQGLLQCSHGSSVLMEENR</sequence>
<reference evidence="2 3" key="1">
    <citation type="submission" date="2019-03" db="EMBL/GenBank/DDBJ databases">
        <title>First draft genome of Liparis tanakae, snailfish: a comprehensive survey of snailfish specific genes.</title>
        <authorList>
            <person name="Kim W."/>
            <person name="Song I."/>
            <person name="Jeong J.-H."/>
            <person name="Kim D."/>
            <person name="Kim S."/>
            <person name="Ryu S."/>
            <person name="Song J.Y."/>
            <person name="Lee S.K."/>
        </authorList>
    </citation>
    <scope>NUCLEOTIDE SEQUENCE [LARGE SCALE GENOMIC DNA]</scope>
    <source>
        <tissue evidence="2">Muscle</tissue>
    </source>
</reference>
<accession>A0A4Z2F4Z4</accession>
<evidence type="ECO:0000256" key="1">
    <source>
        <dbReference type="SAM" id="MobiDB-lite"/>
    </source>
</evidence>
<protein>
    <submittedName>
        <fullName evidence="2">Uncharacterized protein</fullName>
    </submittedName>
</protein>
<organism evidence="2 3">
    <name type="scientific">Liparis tanakae</name>
    <name type="common">Tanaka's snailfish</name>
    <dbReference type="NCBI Taxonomy" id="230148"/>
    <lineage>
        <taxon>Eukaryota</taxon>
        <taxon>Metazoa</taxon>
        <taxon>Chordata</taxon>
        <taxon>Craniata</taxon>
        <taxon>Vertebrata</taxon>
        <taxon>Euteleostomi</taxon>
        <taxon>Actinopterygii</taxon>
        <taxon>Neopterygii</taxon>
        <taxon>Teleostei</taxon>
        <taxon>Neoteleostei</taxon>
        <taxon>Acanthomorphata</taxon>
        <taxon>Eupercaria</taxon>
        <taxon>Perciformes</taxon>
        <taxon>Cottioidei</taxon>
        <taxon>Cottales</taxon>
        <taxon>Liparidae</taxon>
        <taxon>Liparis</taxon>
    </lineage>
</organism>
<proteinExistence type="predicted"/>
<dbReference type="EMBL" id="SRLO01001649">
    <property type="protein sequence ID" value="TNN36185.1"/>
    <property type="molecule type" value="Genomic_DNA"/>
</dbReference>
<dbReference type="AlphaFoldDB" id="A0A4Z2F4Z4"/>
<evidence type="ECO:0000313" key="3">
    <source>
        <dbReference type="Proteomes" id="UP000314294"/>
    </source>
</evidence>
<gene>
    <name evidence="2" type="ORF">EYF80_053646</name>
</gene>
<feature type="region of interest" description="Disordered" evidence="1">
    <location>
        <begin position="1"/>
        <end position="39"/>
    </location>
</feature>
<comment type="caution">
    <text evidence="2">The sequence shown here is derived from an EMBL/GenBank/DDBJ whole genome shotgun (WGS) entry which is preliminary data.</text>
</comment>
<name>A0A4Z2F4Z4_9TELE</name>
<evidence type="ECO:0000313" key="2">
    <source>
        <dbReference type="EMBL" id="TNN36185.1"/>
    </source>
</evidence>
<dbReference type="Proteomes" id="UP000314294">
    <property type="component" value="Unassembled WGS sequence"/>
</dbReference>